<feature type="region of interest" description="Disordered" evidence="2">
    <location>
        <begin position="856"/>
        <end position="885"/>
    </location>
</feature>
<evidence type="ECO:0000313" key="3">
    <source>
        <dbReference type="EMBL" id="CAG9320622.1"/>
    </source>
</evidence>
<evidence type="ECO:0000256" key="1">
    <source>
        <dbReference type="SAM" id="Coils"/>
    </source>
</evidence>
<comment type="caution">
    <text evidence="3">The sequence shown here is derived from an EMBL/GenBank/DDBJ whole genome shotgun (WGS) entry which is preliminary data.</text>
</comment>
<keyword evidence="1" id="KW-0175">Coiled coil</keyword>
<feature type="compositionally biased region" description="Basic and acidic residues" evidence="2">
    <location>
        <begin position="916"/>
        <end position="936"/>
    </location>
</feature>
<feature type="region of interest" description="Disordered" evidence="2">
    <location>
        <begin position="898"/>
        <end position="978"/>
    </location>
</feature>
<dbReference type="PROSITE" id="PS50096">
    <property type="entry name" value="IQ"/>
    <property type="match status" value="1"/>
</dbReference>
<sequence length="1360" mass="156258">MTQVINFSVDQSQLHSPGSFLGQSTGFLEVSTTYRSFIGARVGSSSVTGKRILSQSALYRPENDNSSKYPVPVQVFKKPKKPRKTLDLQNEDNSNLSQKHLSRSKTERKSLGKIQPKPPIHPSKAKLAKETTKMSKTLILNKHLVQSKSQKKMTENKKSPSKSFSIPEIKIRETEIKPEMTKTTEDKEPRSVIRIDDIVKNTLIQEKVKKVKKIKAEQKQKAENELRKFEQKIHNNQIRQENSVKFRQEKFHPKIAWGANGKKILGLDTIKLQKEIEEERRHQREIRARTKSAEKDRLGLETLAELRIELGTISRSKSVSQEIIKPFKASKKSDPKLKAFIKVKKQSRKESKEQEMLHHQAEEAKRLTQLKQLDIFAKSQINLKKKKKRKLSKKKNNKKKPTKTWMEDSPISGSEEQSYQPLSSRRMINERSDSKESFQEYFISPAINKGKEEFKTQDILKKHIKYTNLEQNNQSGNIDFQDSTINDQNLLESSSSNGKIINESNTSIEFRKNDIKKRLDDLRYRIGKVKENLREASPNTQNQAATKIQANIRRFLTQKRLTKDFADEDEEVQKILSKDPSKFKKNLEIQIEESPYSPSDTSSEIPPENLMNILSPKTSTTNLEDRLIEELKNIEEIKHQKDEFKDILKDQLIWQENQKQNLQKLKEKELRELKEVTKKLGQGKELEKMLAEIIENRYLHLTNLIVENIANVQEALTKEQNLKQNEEQNMREYTGDSSSEGSYFESQGSDKFMELFSKKIQKNIESDSDSLRPDELEKLMRELNKNKNFEESEDLLKLKTVREMKNAPENDEDKQFSDAPSYLSNISAEIPQKIKSPTFGQTGTETDECDEIIQKIMSNESYKSSENESLKSEENKESFQEPKNSFECISELEELKEVSQEQKTSFLNESSASSIKKNESLVEIETKSDEIIKETDNEIGNLYDSESLEEESPRSPPNPPMGSPQVSEGPSITSFELPKNILSLQQAEIFIEEGKSPEASAFVKHDNDSLDELQMLTPEPSSQTPESLIDRPSAPFLSSDSEDDKSKPLTPLPELKLEASEAKIHLPPDLFREITPELISIISESILQMLISEDIIPKPSFPEDPNLKEEVKPEPSLYSGPAIQTDHLSVQKYVDEIFDLALKNIDDFLINLKKPLKRNALEVLSRMQAAKIGTPIETEFVMPPAVLNVNYYLNLEHPREAAHSQRCLSPNTIQMISECEHIHNKMIFDATNEALQKYRPYGLKGVPLPWSTSSRQLVNLHKNPSIMISEIKTLIEKWSLVQAGKVPTQDMVLTGGNFDEEYVQQMREERLASMLADDIIEKDNIWVEYEFEEVQVKLDLADMVLEDLVIETVNILDQDN</sequence>
<feature type="compositionally biased region" description="Polar residues" evidence="2">
    <location>
        <begin position="411"/>
        <end position="423"/>
    </location>
</feature>
<evidence type="ECO:0000313" key="4">
    <source>
        <dbReference type="Proteomes" id="UP001162131"/>
    </source>
</evidence>
<gene>
    <name evidence="3" type="ORF">BSTOLATCC_MIC27095</name>
</gene>
<dbReference type="EMBL" id="CAJZBQ010000026">
    <property type="protein sequence ID" value="CAG9320622.1"/>
    <property type="molecule type" value="Genomic_DNA"/>
</dbReference>
<feature type="compositionally biased region" description="Basic and acidic residues" evidence="2">
    <location>
        <begin position="725"/>
        <end position="734"/>
    </location>
</feature>
<feature type="region of interest" description="Disordered" evidence="2">
    <location>
        <begin position="725"/>
        <end position="744"/>
    </location>
</feature>
<feature type="compositionally biased region" description="Polar residues" evidence="2">
    <location>
        <begin position="735"/>
        <end position="744"/>
    </location>
</feature>
<feature type="region of interest" description="Disordered" evidence="2">
    <location>
        <begin position="592"/>
        <end position="615"/>
    </location>
</feature>
<feature type="region of interest" description="Disordered" evidence="2">
    <location>
        <begin position="1015"/>
        <end position="1052"/>
    </location>
</feature>
<evidence type="ECO:0000256" key="2">
    <source>
        <dbReference type="SAM" id="MobiDB-lite"/>
    </source>
</evidence>
<evidence type="ECO:0008006" key="5">
    <source>
        <dbReference type="Google" id="ProtNLM"/>
    </source>
</evidence>
<feature type="compositionally biased region" description="Polar residues" evidence="2">
    <location>
        <begin position="87"/>
        <end position="99"/>
    </location>
</feature>
<dbReference type="Proteomes" id="UP001162131">
    <property type="component" value="Unassembled WGS sequence"/>
</dbReference>
<protein>
    <recommendedName>
        <fullName evidence="5">DUF4378 domain-containing protein</fullName>
    </recommendedName>
</protein>
<accession>A0AAU9JIH7</accession>
<feature type="region of interest" description="Disordered" evidence="2">
    <location>
        <begin position="384"/>
        <end position="426"/>
    </location>
</feature>
<feature type="compositionally biased region" description="Polar residues" evidence="2">
    <location>
        <begin position="901"/>
        <end position="915"/>
    </location>
</feature>
<feature type="compositionally biased region" description="Basic and acidic residues" evidence="2">
    <location>
        <begin position="863"/>
        <end position="880"/>
    </location>
</feature>
<reference evidence="3" key="1">
    <citation type="submission" date="2021-09" db="EMBL/GenBank/DDBJ databases">
        <authorList>
            <consortium name="AG Swart"/>
            <person name="Singh M."/>
            <person name="Singh A."/>
            <person name="Seah K."/>
            <person name="Emmerich C."/>
        </authorList>
    </citation>
    <scope>NUCLEOTIDE SEQUENCE</scope>
    <source>
        <strain evidence="3">ATCC30299</strain>
    </source>
</reference>
<feature type="compositionally biased region" description="Basic residues" evidence="2">
    <location>
        <begin position="384"/>
        <end position="402"/>
    </location>
</feature>
<name>A0AAU9JIH7_9CILI</name>
<proteinExistence type="predicted"/>
<feature type="region of interest" description="Disordered" evidence="2">
    <location>
        <begin position="79"/>
        <end position="127"/>
    </location>
</feature>
<organism evidence="3 4">
    <name type="scientific">Blepharisma stoltei</name>
    <dbReference type="NCBI Taxonomy" id="1481888"/>
    <lineage>
        <taxon>Eukaryota</taxon>
        <taxon>Sar</taxon>
        <taxon>Alveolata</taxon>
        <taxon>Ciliophora</taxon>
        <taxon>Postciliodesmatophora</taxon>
        <taxon>Heterotrichea</taxon>
        <taxon>Heterotrichida</taxon>
        <taxon>Blepharismidae</taxon>
        <taxon>Blepharisma</taxon>
    </lineage>
</organism>
<feature type="coiled-coil region" evidence="1">
    <location>
        <begin position="620"/>
        <end position="679"/>
    </location>
</feature>
<feature type="coiled-coil region" evidence="1">
    <location>
        <begin position="208"/>
        <end position="239"/>
    </location>
</feature>
<keyword evidence="4" id="KW-1185">Reference proteome</keyword>